<organism evidence="1 2">
    <name type="scientific">Rubritalea spongiae</name>
    <dbReference type="NCBI Taxonomy" id="430797"/>
    <lineage>
        <taxon>Bacteria</taxon>
        <taxon>Pseudomonadati</taxon>
        <taxon>Verrucomicrobiota</taxon>
        <taxon>Verrucomicrobiia</taxon>
        <taxon>Verrucomicrobiales</taxon>
        <taxon>Rubritaleaceae</taxon>
        <taxon>Rubritalea</taxon>
    </lineage>
</organism>
<comment type="caution">
    <text evidence="1">The sequence shown here is derived from an EMBL/GenBank/DDBJ whole genome shotgun (WGS) entry which is preliminary data.</text>
</comment>
<keyword evidence="2" id="KW-1185">Reference proteome</keyword>
<dbReference type="RefSeq" id="WP_377094798.1">
    <property type="nucleotide sequence ID" value="NZ_JBHSJM010000001.1"/>
</dbReference>
<dbReference type="Proteomes" id="UP001597297">
    <property type="component" value="Unassembled WGS sequence"/>
</dbReference>
<evidence type="ECO:0000313" key="2">
    <source>
        <dbReference type="Proteomes" id="UP001597297"/>
    </source>
</evidence>
<evidence type="ECO:0000313" key="1">
    <source>
        <dbReference type="EMBL" id="MFD2275657.1"/>
    </source>
</evidence>
<proteinExistence type="predicted"/>
<dbReference type="NCBIfam" id="NF038287">
    <property type="entry name" value="Amuc_1100_fam"/>
    <property type="match status" value="1"/>
</dbReference>
<protein>
    <submittedName>
        <fullName evidence="1">Amuc_1100 family pilus-like protein</fullName>
    </submittedName>
</protein>
<dbReference type="EMBL" id="JBHUJC010000011">
    <property type="protein sequence ID" value="MFD2275657.1"/>
    <property type="molecule type" value="Genomic_DNA"/>
</dbReference>
<gene>
    <name evidence="1" type="ORF">ACFSQZ_04175</name>
</gene>
<sequence length="353" mass="39586">MSWIQENKFTAALAGGTLVGSIALIVLASGQSGDYEDAQSALDEALKQERELQEGRPYPTPENVQAYKDNVDDYARVTHALQRDYQRYRPTAEEVQDFQPDQFSNKVSGYRSRLDEAFKANGVELPEGCLYGFEAYSRTFPRPAATGELNYQMKALEWLFSDLAEQKPEALLNVVRPQIAVEARPKKEDRATKRRGAEVDEKIYDVYPLELSFRCSEKSFKHFLEDVASSKEYYFAVNAIRIQNERQTPPNASDAKFPVVTANEPAFDSFDSFAGFDTETVDEGGMTVEEGAEDALSSSENEVESAVIASDADESRLLMQILGDEQINVYLKLDLIVLKQESTKLPTESDEEA</sequence>
<dbReference type="InterPro" id="IPR048049">
    <property type="entry name" value="Amuc_1100-like"/>
</dbReference>
<reference evidence="2" key="1">
    <citation type="journal article" date="2019" name="Int. J. Syst. Evol. Microbiol.">
        <title>The Global Catalogue of Microorganisms (GCM) 10K type strain sequencing project: providing services to taxonomists for standard genome sequencing and annotation.</title>
        <authorList>
            <consortium name="The Broad Institute Genomics Platform"/>
            <consortium name="The Broad Institute Genome Sequencing Center for Infectious Disease"/>
            <person name="Wu L."/>
            <person name="Ma J."/>
        </authorList>
    </citation>
    <scope>NUCLEOTIDE SEQUENCE [LARGE SCALE GENOMIC DNA]</scope>
    <source>
        <strain evidence="2">JCM 16545</strain>
    </source>
</reference>
<accession>A0ABW5DZA2</accession>
<name>A0ABW5DZA2_9BACT</name>